<reference evidence="2" key="1">
    <citation type="submission" date="2020-08" db="EMBL/GenBank/DDBJ databases">
        <title>Multicomponent nature underlies the extraordinary mechanical properties of spider dragline silk.</title>
        <authorList>
            <person name="Kono N."/>
            <person name="Nakamura H."/>
            <person name="Mori M."/>
            <person name="Yoshida Y."/>
            <person name="Ohtoshi R."/>
            <person name="Malay A.D."/>
            <person name="Moran D.A.P."/>
            <person name="Tomita M."/>
            <person name="Numata K."/>
            <person name="Arakawa K."/>
        </authorList>
    </citation>
    <scope>NUCLEOTIDE SEQUENCE</scope>
</reference>
<protein>
    <submittedName>
        <fullName evidence="2">Signal transducing adapter molecule 2</fullName>
    </submittedName>
</protein>
<dbReference type="Gene3D" id="1.25.40.90">
    <property type="match status" value="1"/>
</dbReference>
<dbReference type="GO" id="GO:0043328">
    <property type="term" value="P:protein transport to vacuole involved in ubiquitin-dependent protein catabolic process via the multivesicular body sorting pathway"/>
    <property type="evidence" value="ECO:0007669"/>
    <property type="project" value="TreeGrafter"/>
</dbReference>
<dbReference type="PANTHER" id="PTHR45929:SF3">
    <property type="entry name" value="JAK PATHWAY SIGNAL TRANSDUCTION ADAPTOR MOLECULE"/>
    <property type="match status" value="1"/>
</dbReference>
<keyword evidence="3" id="KW-1185">Reference proteome</keyword>
<organism evidence="2 3">
    <name type="scientific">Nephila pilipes</name>
    <name type="common">Giant wood spider</name>
    <name type="synonym">Nephila maculata</name>
    <dbReference type="NCBI Taxonomy" id="299642"/>
    <lineage>
        <taxon>Eukaryota</taxon>
        <taxon>Metazoa</taxon>
        <taxon>Ecdysozoa</taxon>
        <taxon>Arthropoda</taxon>
        <taxon>Chelicerata</taxon>
        <taxon>Arachnida</taxon>
        <taxon>Araneae</taxon>
        <taxon>Araneomorphae</taxon>
        <taxon>Entelegynae</taxon>
        <taxon>Araneoidea</taxon>
        <taxon>Nephilidae</taxon>
        <taxon>Nephila</taxon>
    </lineage>
</organism>
<dbReference type="GO" id="GO:0035091">
    <property type="term" value="F:phosphatidylinositol binding"/>
    <property type="evidence" value="ECO:0007669"/>
    <property type="project" value="InterPro"/>
</dbReference>
<dbReference type="InterPro" id="IPR050670">
    <property type="entry name" value="STAM"/>
</dbReference>
<dbReference type="InterPro" id="IPR002014">
    <property type="entry name" value="VHS_dom"/>
</dbReference>
<comment type="caution">
    <text evidence="2">The sequence shown here is derived from an EMBL/GenBank/DDBJ whole genome shotgun (WGS) entry which is preliminary data.</text>
</comment>
<dbReference type="AlphaFoldDB" id="A0A8X6UFI3"/>
<gene>
    <name evidence="2" type="primary">STAM2</name>
    <name evidence="2" type="ORF">NPIL_399431</name>
</gene>
<dbReference type="OrthoDB" id="10068368at2759"/>
<dbReference type="SMART" id="SM00288">
    <property type="entry name" value="VHS"/>
    <property type="match status" value="1"/>
</dbReference>
<name>A0A8X6UFI3_NEPPI</name>
<evidence type="ECO:0000313" key="2">
    <source>
        <dbReference type="EMBL" id="GFU14279.1"/>
    </source>
</evidence>
<dbReference type="PROSITE" id="PS50179">
    <property type="entry name" value="VHS"/>
    <property type="match status" value="1"/>
</dbReference>
<accession>A0A8X6UFI3</accession>
<dbReference type="PANTHER" id="PTHR45929">
    <property type="entry name" value="JAK PATHWAY SIGNAL TRANSDUCTION ADAPTOR MOLECULE"/>
    <property type="match status" value="1"/>
</dbReference>
<dbReference type="GO" id="GO:0043130">
    <property type="term" value="F:ubiquitin binding"/>
    <property type="evidence" value="ECO:0007669"/>
    <property type="project" value="InterPro"/>
</dbReference>
<dbReference type="SUPFAM" id="SSF48464">
    <property type="entry name" value="ENTH/VHS domain"/>
    <property type="match status" value="1"/>
</dbReference>
<dbReference type="Proteomes" id="UP000887013">
    <property type="component" value="Unassembled WGS sequence"/>
</dbReference>
<dbReference type="GO" id="GO:0033565">
    <property type="term" value="C:ESCRT-0 complex"/>
    <property type="evidence" value="ECO:0007669"/>
    <property type="project" value="TreeGrafter"/>
</dbReference>
<dbReference type="InterPro" id="IPR008942">
    <property type="entry name" value="ENTH_VHS"/>
</dbReference>
<sequence>MLKLGKSSPFEEDVEKATNENNLSEDWSLIMHICDNATNYQDGAKFCLKAILKRLHHNVPRVVLQTLTLLDACVKNCDRKFLLQVASSEFVTEVRKLLGKETEKKQTAPVCTNPDVVTSQEEENDIIRGILF</sequence>
<evidence type="ECO:0000259" key="1">
    <source>
        <dbReference type="PROSITE" id="PS50179"/>
    </source>
</evidence>
<feature type="domain" description="VHS" evidence="1">
    <location>
        <begin position="17"/>
        <end position="110"/>
    </location>
</feature>
<dbReference type="EMBL" id="BMAW01125833">
    <property type="protein sequence ID" value="GFU14279.1"/>
    <property type="molecule type" value="Genomic_DNA"/>
</dbReference>
<evidence type="ECO:0000313" key="3">
    <source>
        <dbReference type="Proteomes" id="UP000887013"/>
    </source>
</evidence>
<dbReference type="Pfam" id="PF00790">
    <property type="entry name" value="VHS"/>
    <property type="match status" value="1"/>
</dbReference>
<proteinExistence type="predicted"/>